<dbReference type="Proteomes" id="UP000626109">
    <property type="component" value="Unassembled WGS sequence"/>
</dbReference>
<evidence type="ECO:0000313" key="1">
    <source>
        <dbReference type="EMBL" id="CAE8690104.1"/>
    </source>
</evidence>
<sequence>MCMSLTQVLRNLRACSAPLDKTVSKELLRHCVKKGRWSRLLSPTQAWLREKGLLEAHAEMPDGESFDRSLLFEVLVSSVQFTVDKIKPVIRGEHINLSEVRSWGLVEAHCSVHERRSKPLIGTDSQVGLACVMKGRSASAKLNNLLSCMLPTLSEPGSLRKAFGCLVE</sequence>
<evidence type="ECO:0000313" key="2">
    <source>
        <dbReference type="Proteomes" id="UP000626109"/>
    </source>
</evidence>
<reference evidence="1" key="1">
    <citation type="submission" date="2021-02" db="EMBL/GenBank/DDBJ databases">
        <authorList>
            <person name="Dougan E. K."/>
            <person name="Rhodes N."/>
            <person name="Thang M."/>
            <person name="Chan C."/>
        </authorList>
    </citation>
    <scope>NUCLEOTIDE SEQUENCE</scope>
</reference>
<dbReference type="EMBL" id="CAJNNW010027194">
    <property type="protein sequence ID" value="CAE8690104.1"/>
    <property type="molecule type" value="Genomic_DNA"/>
</dbReference>
<comment type="caution">
    <text evidence="1">The sequence shown here is derived from an EMBL/GenBank/DDBJ whole genome shotgun (WGS) entry which is preliminary data.</text>
</comment>
<gene>
    <name evidence="1" type="ORF">PGLA2088_LOCUS26796</name>
</gene>
<protein>
    <submittedName>
        <fullName evidence="1">Uncharacterized protein</fullName>
    </submittedName>
</protein>
<organism evidence="1 2">
    <name type="scientific">Polarella glacialis</name>
    <name type="common">Dinoflagellate</name>
    <dbReference type="NCBI Taxonomy" id="89957"/>
    <lineage>
        <taxon>Eukaryota</taxon>
        <taxon>Sar</taxon>
        <taxon>Alveolata</taxon>
        <taxon>Dinophyceae</taxon>
        <taxon>Suessiales</taxon>
        <taxon>Suessiaceae</taxon>
        <taxon>Polarella</taxon>
    </lineage>
</organism>
<accession>A0A813K1F0</accession>
<name>A0A813K1F0_POLGL</name>
<dbReference type="AlphaFoldDB" id="A0A813K1F0"/>
<proteinExistence type="predicted"/>